<evidence type="ECO:0000313" key="4">
    <source>
        <dbReference type="EMBL" id="MBT1445945.1"/>
    </source>
</evidence>
<dbReference type="CDD" id="cd01948">
    <property type="entry name" value="EAL"/>
    <property type="match status" value="1"/>
</dbReference>
<dbReference type="PROSITE" id="PS50887">
    <property type="entry name" value="GGDEF"/>
    <property type="match status" value="1"/>
</dbReference>
<dbReference type="RefSeq" id="WP_214508144.1">
    <property type="nucleotide sequence ID" value="NZ_JAHEPS010000007.1"/>
</dbReference>
<accession>A0ABS5V668</accession>
<dbReference type="PROSITE" id="PS50883">
    <property type="entry name" value="EAL"/>
    <property type="match status" value="1"/>
</dbReference>
<keyword evidence="1" id="KW-0472">Membrane</keyword>
<dbReference type="SUPFAM" id="SSF141868">
    <property type="entry name" value="EAL domain-like"/>
    <property type="match status" value="1"/>
</dbReference>
<keyword evidence="5" id="KW-1185">Reference proteome</keyword>
<dbReference type="PANTHER" id="PTHR33121">
    <property type="entry name" value="CYCLIC DI-GMP PHOSPHODIESTERASE PDEF"/>
    <property type="match status" value="1"/>
</dbReference>
<feature type="transmembrane region" description="Helical" evidence="1">
    <location>
        <begin position="136"/>
        <end position="157"/>
    </location>
</feature>
<dbReference type="Proteomes" id="UP001195903">
    <property type="component" value="Unassembled WGS sequence"/>
</dbReference>
<feature type="domain" description="GGDEF" evidence="3">
    <location>
        <begin position="248"/>
        <end position="379"/>
    </location>
</feature>
<keyword evidence="1" id="KW-0812">Transmembrane</keyword>
<dbReference type="Pfam" id="PF00563">
    <property type="entry name" value="EAL"/>
    <property type="match status" value="1"/>
</dbReference>
<dbReference type="Pfam" id="PF00990">
    <property type="entry name" value="GGDEF"/>
    <property type="match status" value="1"/>
</dbReference>
<dbReference type="Gene3D" id="3.30.70.270">
    <property type="match status" value="1"/>
</dbReference>
<feature type="domain" description="EAL" evidence="2">
    <location>
        <begin position="388"/>
        <end position="639"/>
    </location>
</feature>
<name>A0ABS5V668_9GAMM</name>
<dbReference type="InterPro" id="IPR043128">
    <property type="entry name" value="Rev_trsase/Diguanyl_cyclase"/>
</dbReference>
<proteinExistence type="predicted"/>
<dbReference type="SMART" id="SM00052">
    <property type="entry name" value="EAL"/>
    <property type="match status" value="1"/>
</dbReference>
<sequence length="641" mass="71458">MSLTKSLPFALVGLFGIAAAFMYQDDKSQLELAAQQHMAQYQQQAVSLDQWSGDGKSLYQMLQAKIPLQFFQYTDATDGARNHTAGVLQASNDSLLMPLFELELGDTRSLSEGRLMIKLDVAALRRDAADAFAKQLAILAALLLGSLGVFAFFSAYIKRGVRYGADYIRTIPELNYQAVEQSKLNGELKPLAAALDECRIALKTRIDNLNAENEKLSRAAYQDPVTGFGSRVRFTRKLDELSKSTKDQIGCLAMVQATELGNINQLQGRTAGDEYLNKIANCLRRAAMPFTDAECFRINSSDFAVFLPNLIIKDAERFLEPLKTLLDEYQGNTGTDSVAYTGLVPYKNGLDPVNLLSLSDAALSIAQTLGPNSFHTLEKFTDDVEIGDNRWQLAIRNIIERRAVRFFQQPIQPCRTEVEVYRELFARFYNPEGKILPTTTVIAMAERHGLIIDLDKLVLMSAIRTLLESPNLSGAFGVNISATSATNDSFVGWLKDTLIKHRTIAPRLVLEINESGVQTNMQGCFKFIRDMHGVGTRVAIERFGMGFTSFKFFREIRPDYIKLDATYSEAIDQDANNKFFVRMIVDIARRIGVRVLACGVERQEEKFTLEKLLVDGLQGYYIAQPKALGNEPDDGKSAQQG</sequence>
<dbReference type="Gene3D" id="3.20.20.450">
    <property type="entry name" value="EAL domain"/>
    <property type="match status" value="1"/>
</dbReference>
<organism evidence="4 5">
    <name type="scientific">Shewanella jiangmenensis</name>
    <dbReference type="NCBI Taxonomy" id="2837387"/>
    <lineage>
        <taxon>Bacteria</taxon>
        <taxon>Pseudomonadati</taxon>
        <taxon>Pseudomonadota</taxon>
        <taxon>Gammaproteobacteria</taxon>
        <taxon>Alteromonadales</taxon>
        <taxon>Shewanellaceae</taxon>
        <taxon>Shewanella</taxon>
    </lineage>
</organism>
<evidence type="ECO:0000259" key="3">
    <source>
        <dbReference type="PROSITE" id="PS50887"/>
    </source>
</evidence>
<feature type="transmembrane region" description="Helical" evidence="1">
    <location>
        <begin position="6"/>
        <end position="23"/>
    </location>
</feature>
<dbReference type="SMART" id="SM00267">
    <property type="entry name" value="GGDEF"/>
    <property type="match status" value="1"/>
</dbReference>
<dbReference type="InterPro" id="IPR035919">
    <property type="entry name" value="EAL_sf"/>
</dbReference>
<dbReference type="InterPro" id="IPR050706">
    <property type="entry name" value="Cyclic-di-GMP_PDE-like"/>
</dbReference>
<dbReference type="PANTHER" id="PTHR33121:SF79">
    <property type="entry name" value="CYCLIC DI-GMP PHOSPHODIESTERASE PDED-RELATED"/>
    <property type="match status" value="1"/>
</dbReference>
<comment type="caution">
    <text evidence="4">The sequence shown here is derived from an EMBL/GenBank/DDBJ whole genome shotgun (WGS) entry which is preliminary data.</text>
</comment>
<protein>
    <submittedName>
        <fullName evidence="4">GGDEF domain-containing protein</fullName>
    </submittedName>
</protein>
<dbReference type="EMBL" id="JAHEPS010000007">
    <property type="protein sequence ID" value="MBT1445945.1"/>
    <property type="molecule type" value="Genomic_DNA"/>
</dbReference>
<dbReference type="InterPro" id="IPR001633">
    <property type="entry name" value="EAL_dom"/>
</dbReference>
<dbReference type="InterPro" id="IPR029787">
    <property type="entry name" value="Nucleotide_cyclase"/>
</dbReference>
<evidence type="ECO:0000313" key="5">
    <source>
        <dbReference type="Proteomes" id="UP001195903"/>
    </source>
</evidence>
<evidence type="ECO:0000256" key="1">
    <source>
        <dbReference type="SAM" id="Phobius"/>
    </source>
</evidence>
<reference evidence="4 5" key="1">
    <citation type="submission" date="2021-05" db="EMBL/GenBank/DDBJ databases">
        <title>Shewanella sp. JM162201.</title>
        <authorList>
            <person name="Xu S."/>
            <person name="Li A."/>
        </authorList>
    </citation>
    <scope>NUCLEOTIDE SEQUENCE [LARGE SCALE GENOMIC DNA]</scope>
    <source>
        <strain evidence="4 5">JM162201</strain>
    </source>
</reference>
<dbReference type="SUPFAM" id="SSF55073">
    <property type="entry name" value="Nucleotide cyclase"/>
    <property type="match status" value="1"/>
</dbReference>
<keyword evidence="1" id="KW-1133">Transmembrane helix</keyword>
<gene>
    <name evidence="4" type="ORF">KJI95_15730</name>
</gene>
<dbReference type="InterPro" id="IPR000160">
    <property type="entry name" value="GGDEF_dom"/>
</dbReference>
<evidence type="ECO:0000259" key="2">
    <source>
        <dbReference type="PROSITE" id="PS50883"/>
    </source>
</evidence>